<sequence length="1022" mass="115817">MVPKLLNASLNMSFSPDRREFFKKLALFGMVSSSGAWLSACDDDSLLKEEAEGGVFQVWKEMQQLIQSSQTCLTESYIRVKESRDPKKMLEFVRDSIYLIPANASSLRGMGTAMRQGTRGVLRDGFATPREKAEILAQLLVEANIPAKVVYERTDFDEQKVKSLFFRANEEKILADLDEELLDRWMKMLKVSESDLPTLTYINSEEKDAGMLAERLWDLLPEKDRIRYHKFDFRWDNSRCPAVRFQWNGQEQIAHLFDSSVTFGNAFDLASTIKLADPPKYVLAPIEFSLSYRDNITPEEETILLSKTYQAQELVGRQLHLGFYHGLDLLEQASTSFNQVRVFTPAISIQSPDLNEQEQSRLAEVGQTVTLEADRIEVNQKEKSLRINGFQIEGGKVSSVAKEVVSLQLKISAGLPSLVKFSLWPMDEKGKPVEGLNASDFTFSENGMGINPLMESNEFAPKVLILYDTSLSMPLQYRNEGMNEFLNTLENDIRQNYPKASLSSWATDSALYQWMRKASLSSFDLILFATDGDNQDELKEGDLDTFQAGPPVIVLDVTHSTRGRNQEVFANLSLSSDGKIIDARDQKITQEEIIRQLGQMDLPPYVFTFYGSLQQEKNLLRVSLDEDRIFAEETYEFKFRDKTQAIGPKIIGVYLRIKIGNQNIEKVLAGWDPVTDKADSIGKNHSDEVRNFLFGSLLIGVEGQGPTYANALNELLNFRLSHQARIEALKNENLEETLQAMEKSNWIYDPLMIHLLSPLPDQVTTGSLTFASGIRMVLLKRTVGINQEFSEDSVDILPTADFVTISADVKESFQINLRKTAHLALIEDAFFEESTYSLLSDSGLISTELAKERNWFDDHLRDGPNISFIRENWFRGDSSFKLFSEELHTMAYWQIHRQSGELLGILPDLTGGGKRKIYTRYDDLNTVIQNYTRTLNKNPGRSIGFLGFHLMLLRLYAIASHAIKTMDTSNLEEDVLKALQMDACEAAHFIHSGLSGRPQKIMGGLANLIRLMDKTTDEFPCK</sequence>
<organism evidence="1 2">
    <name type="scientific">Algoriphagus oliviformis</name>
    <dbReference type="NCBI Taxonomy" id="2811231"/>
    <lineage>
        <taxon>Bacteria</taxon>
        <taxon>Pseudomonadati</taxon>
        <taxon>Bacteroidota</taxon>
        <taxon>Cytophagia</taxon>
        <taxon>Cytophagales</taxon>
        <taxon>Cyclobacteriaceae</taxon>
        <taxon>Algoriphagus</taxon>
    </lineage>
</organism>
<name>A0ABS3C8T7_9BACT</name>
<gene>
    <name evidence="1" type="ORF">J0A68_20725</name>
</gene>
<evidence type="ECO:0008006" key="3">
    <source>
        <dbReference type="Google" id="ProtNLM"/>
    </source>
</evidence>
<protein>
    <recommendedName>
        <fullName evidence="3">VWFA domain-containing protein</fullName>
    </recommendedName>
</protein>
<keyword evidence="2" id="KW-1185">Reference proteome</keyword>
<proteinExistence type="predicted"/>
<dbReference type="RefSeq" id="WP_206580163.1">
    <property type="nucleotide sequence ID" value="NZ_JAFKCT010000012.1"/>
</dbReference>
<evidence type="ECO:0000313" key="2">
    <source>
        <dbReference type="Proteomes" id="UP000664317"/>
    </source>
</evidence>
<dbReference type="EMBL" id="JAFKCT010000012">
    <property type="protein sequence ID" value="MBN7813392.1"/>
    <property type="molecule type" value="Genomic_DNA"/>
</dbReference>
<comment type="caution">
    <text evidence="1">The sequence shown here is derived from an EMBL/GenBank/DDBJ whole genome shotgun (WGS) entry which is preliminary data.</text>
</comment>
<evidence type="ECO:0000313" key="1">
    <source>
        <dbReference type="EMBL" id="MBN7813392.1"/>
    </source>
</evidence>
<reference evidence="1 2" key="1">
    <citation type="submission" date="2021-03" db="EMBL/GenBank/DDBJ databases">
        <title>novel species isolated from a fishpond in China.</title>
        <authorList>
            <person name="Lu H."/>
            <person name="Cai Z."/>
        </authorList>
    </citation>
    <scope>NUCLEOTIDE SEQUENCE [LARGE SCALE GENOMIC DNA]</scope>
    <source>
        <strain evidence="1 2">H41</strain>
    </source>
</reference>
<dbReference type="Proteomes" id="UP000664317">
    <property type="component" value="Unassembled WGS sequence"/>
</dbReference>
<accession>A0ABS3C8T7</accession>